<reference evidence="11" key="2">
    <citation type="journal article" date="2021" name="PeerJ">
        <title>Extensive microbial diversity within the chicken gut microbiome revealed by metagenomics and culture.</title>
        <authorList>
            <person name="Gilroy R."/>
            <person name="Ravi A."/>
            <person name="Getino M."/>
            <person name="Pursley I."/>
            <person name="Horton D.L."/>
            <person name="Alikhan N.F."/>
            <person name="Baker D."/>
            <person name="Gharbi K."/>
            <person name="Hall N."/>
            <person name="Watson M."/>
            <person name="Adriaenssens E.M."/>
            <person name="Foster-Nyarko E."/>
            <person name="Jarju S."/>
            <person name="Secka A."/>
            <person name="Antonio M."/>
            <person name="Oren A."/>
            <person name="Chaudhuri R.R."/>
            <person name="La Ragione R."/>
            <person name="Hildebrand F."/>
            <person name="Pallen M.J."/>
        </authorList>
    </citation>
    <scope>NUCLEOTIDE SEQUENCE</scope>
    <source>
        <strain evidence="11">ChiW3-316</strain>
    </source>
</reference>
<evidence type="ECO:0000256" key="8">
    <source>
        <dbReference type="ARBA" id="ARBA00032824"/>
    </source>
</evidence>
<dbReference type="CDD" id="cd03015">
    <property type="entry name" value="PRX_Typ2cys"/>
    <property type="match status" value="1"/>
</dbReference>
<dbReference type="InterPro" id="IPR050217">
    <property type="entry name" value="Peroxiredoxin"/>
</dbReference>
<evidence type="ECO:0000313" key="11">
    <source>
        <dbReference type="EMBL" id="HIU53909.1"/>
    </source>
</evidence>
<comment type="function">
    <text evidence="9">Thiol-specific peroxidase that catalyzes the reduction of hydrogen peroxide and organic hydroperoxides to water and alcohols, respectively. Plays a role in cell protection against oxidative stress by detoxifying peroxides.</text>
</comment>
<gene>
    <name evidence="11" type="ORF">IAD20_07510</name>
</gene>
<keyword evidence="4" id="KW-0575">Peroxidase</keyword>
<dbReference type="Pfam" id="PF10417">
    <property type="entry name" value="1-cysPrx_C"/>
    <property type="match status" value="1"/>
</dbReference>
<dbReference type="GO" id="GO:0045454">
    <property type="term" value="P:cell redox homeostasis"/>
    <property type="evidence" value="ECO:0007669"/>
    <property type="project" value="TreeGrafter"/>
</dbReference>
<dbReference type="Proteomes" id="UP000824107">
    <property type="component" value="Unassembled WGS sequence"/>
</dbReference>
<accession>A0A9D1M588</accession>
<evidence type="ECO:0000256" key="6">
    <source>
        <dbReference type="ARBA" id="ARBA00023157"/>
    </source>
</evidence>
<organism evidence="11 12">
    <name type="scientific">Candidatus Scatocola faecipullorum</name>
    <dbReference type="NCBI Taxonomy" id="2840917"/>
    <lineage>
        <taxon>Bacteria</taxon>
        <taxon>Pseudomonadati</taxon>
        <taxon>Pseudomonadota</taxon>
        <taxon>Alphaproteobacteria</taxon>
        <taxon>Rhodospirillales</taxon>
        <taxon>Rhodospirillaceae</taxon>
        <taxon>Rhodospirillaceae incertae sedis</taxon>
        <taxon>Candidatus Scatocola</taxon>
    </lineage>
</organism>
<dbReference type="PANTHER" id="PTHR10681">
    <property type="entry name" value="THIOREDOXIN PEROXIDASE"/>
    <property type="match status" value="1"/>
</dbReference>
<dbReference type="InterPro" id="IPR013766">
    <property type="entry name" value="Thioredoxin_domain"/>
</dbReference>
<evidence type="ECO:0000313" key="12">
    <source>
        <dbReference type="Proteomes" id="UP000824107"/>
    </source>
</evidence>
<evidence type="ECO:0000256" key="5">
    <source>
        <dbReference type="ARBA" id="ARBA00023002"/>
    </source>
</evidence>
<keyword evidence="7" id="KW-0676">Redox-active center</keyword>
<evidence type="ECO:0000256" key="4">
    <source>
        <dbReference type="ARBA" id="ARBA00022559"/>
    </source>
</evidence>
<keyword evidence="6" id="KW-1015">Disulfide bond</keyword>
<evidence type="ECO:0000259" key="10">
    <source>
        <dbReference type="PROSITE" id="PS51352"/>
    </source>
</evidence>
<dbReference type="GO" id="GO:0005829">
    <property type="term" value="C:cytosol"/>
    <property type="evidence" value="ECO:0007669"/>
    <property type="project" value="TreeGrafter"/>
</dbReference>
<dbReference type="EMBL" id="DVNC01000051">
    <property type="protein sequence ID" value="HIU53909.1"/>
    <property type="molecule type" value="Genomic_DNA"/>
</dbReference>
<dbReference type="InterPro" id="IPR036249">
    <property type="entry name" value="Thioredoxin-like_sf"/>
</dbReference>
<dbReference type="GO" id="GO:0042744">
    <property type="term" value="P:hydrogen peroxide catabolic process"/>
    <property type="evidence" value="ECO:0007669"/>
    <property type="project" value="TreeGrafter"/>
</dbReference>
<dbReference type="PANTHER" id="PTHR10681:SF128">
    <property type="entry name" value="THIOREDOXIN-DEPENDENT PEROXIDE REDUCTASE, MITOCHONDRIAL"/>
    <property type="match status" value="1"/>
</dbReference>
<feature type="domain" description="Thioredoxin" evidence="10">
    <location>
        <begin position="67"/>
        <end position="227"/>
    </location>
</feature>
<dbReference type="InterPro" id="IPR000866">
    <property type="entry name" value="AhpC/TSA"/>
</dbReference>
<dbReference type="InterPro" id="IPR019479">
    <property type="entry name" value="Peroxiredoxin_C"/>
</dbReference>
<dbReference type="GO" id="GO:0033554">
    <property type="term" value="P:cellular response to stress"/>
    <property type="evidence" value="ECO:0007669"/>
    <property type="project" value="TreeGrafter"/>
</dbReference>
<evidence type="ECO:0000256" key="9">
    <source>
        <dbReference type="ARBA" id="ARBA00037420"/>
    </source>
</evidence>
<keyword evidence="5" id="KW-0560">Oxidoreductase</keyword>
<comment type="subcellular location">
    <subcellularLocation>
        <location evidence="1">Cytoplasm</location>
    </subcellularLocation>
</comment>
<dbReference type="SUPFAM" id="SSF52833">
    <property type="entry name" value="Thioredoxin-like"/>
    <property type="match status" value="1"/>
</dbReference>
<sequence length="264" mass="29479">MPHDFDCRCGDEDENFSCEDNDDADCCECENLICDTLHCQNLIVENLELPAEGNNIHNDENCHCSSVLVRDLAPDFVVPAVMPDNTIVNEFDIDSYLDGSYGLLLFYPADFTFVCPSELIAFNRRLNEFEKRGVKLLGISVDSPHAHLAWKKMAPQDGGVGPLDYPLVSDLNKDISFTYGVLSEDGVALRASFLIDRQGIVRHQIVNDLPLGRDVDETLRIIDALQFYEQNGDVCPANWHQGDEAISPSPQGIADFLNKNLEKL</sequence>
<proteinExistence type="inferred from homology"/>
<reference evidence="11" key="1">
    <citation type="submission" date="2020-10" db="EMBL/GenBank/DDBJ databases">
        <authorList>
            <person name="Gilroy R."/>
        </authorList>
    </citation>
    <scope>NUCLEOTIDE SEQUENCE</scope>
    <source>
        <strain evidence="11">ChiW3-316</strain>
    </source>
</reference>
<dbReference type="Gene3D" id="3.40.30.10">
    <property type="entry name" value="Glutaredoxin"/>
    <property type="match status" value="1"/>
</dbReference>
<dbReference type="PROSITE" id="PS51352">
    <property type="entry name" value="THIOREDOXIN_2"/>
    <property type="match status" value="1"/>
</dbReference>
<dbReference type="GO" id="GO:0008379">
    <property type="term" value="F:thioredoxin peroxidase activity"/>
    <property type="evidence" value="ECO:0007669"/>
    <property type="project" value="TreeGrafter"/>
</dbReference>
<dbReference type="Pfam" id="PF00578">
    <property type="entry name" value="AhpC-TSA"/>
    <property type="match status" value="1"/>
</dbReference>
<evidence type="ECO:0000256" key="2">
    <source>
        <dbReference type="ARBA" id="ARBA00009796"/>
    </source>
</evidence>
<comment type="similarity">
    <text evidence="2">Belongs to the peroxiredoxin family. AhpC/Prx1 subfamily.</text>
</comment>
<dbReference type="GO" id="GO:0006979">
    <property type="term" value="P:response to oxidative stress"/>
    <property type="evidence" value="ECO:0007669"/>
    <property type="project" value="TreeGrafter"/>
</dbReference>
<keyword evidence="3" id="KW-0963">Cytoplasm</keyword>
<comment type="caution">
    <text evidence="11">The sequence shown here is derived from an EMBL/GenBank/DDBJ whole genome shotgun (WGS) entry which is preliminary data.</text>
</comment>
<evidence type="ECO:0000256" key="1">
    <source>
        <dbReference type="ARBA" id="ARBA00004496"/>
    </source>
</evidence>
<protein>
    <recommendedName>
        <fullName evidence="8">Thioredoxin peroxidase</fullName>
    </recommendedName>
</protein>
<dbReference type="AlphaFoldDB" id="A0A9D1M588"/>
<evidence type="ECO:0000256" key="7">
    <source>
        <dbReference type="ARBA" id="ARBA00023284"/>
    </source>
</evidence>
<dbReference type="FunFam" id="3.40.30.10:FF:000002">
    <property type="entry name" value="Alkyl hydroperoxide reductase C"/>
    <property type="match status" value="1"/>
</dbReference>
<name>A0A9D1M588_9PROT</name>
<evidence type="ECO:0000256" key="3">
    <source>
        <dbReference type="ARBA" id="ARBA00022490"/>
    </source>
</evidence>